<comment type="caution">
    <text evidence="1">The sequence shown here is derived from an EMBL/GenBank/DDBJ whole genome shotgun (WGS) entry which is preliminary data.</text>
</comment>
<name>A0ACC1N217_9HYPO</name>
<protein>
    <submittedName>
        <fullName evidence="1">Uncharacterized protein</fullName>
    </submittedName>
</protein>
<evidence type="ECO:0000313" key="1">
    <source>
        <dbReference type="EMBL" id="KAJ2972947.1"/>
    </source>
</evidence>
<sequence length="1001" mass="113140">MTNIRHDYNLTVTKDRQLADDWPAQEDIKYLSWIATPLFIVASTMCLFVGNRIFGSPDERLRDIIMFQTQRHKSSPDHLAKLEMTYVPVLEQLLSGLHQDQRRRALQNFKLIIGTLVFLASPLSTNALAQILDIPKSRIDTQLDFLHSVLRVPSDPDLPVTLLHLSFRDFLVNTESSDSNPFWMDENETQYQIAIHCMNLMNKLKQDICGIEHPDTLRSEISSQTISEHLHPSMQYACIFWVYHLQQATKEVINSHEVYQFLKEHLLHWIEALSLMGKVAESLDIIRSLRSLFLNDIVENLSQFLYDAERCIRANLQILDQTPLRLYSTVIIFTPERSQLREEFKHVIGQTLYNLPKVESDWDEYLQTLDGHTSPVSPVVFSPDSTMIASCGESEVRLWHVILGKCVHLLEGHVENVCCIDFSFDSRLVASGSVDKTIRIWSTSLGECIRVLHGHEGGVYVVTFLSNSTQLVSGCSDGTLRLWNVESGECINIFEGHANKITSIAVSQDSQLIASGSRDGTLRVWNPVSGDAFKLLHESENEVLYLKFSSNNELISTTDNGEMRRWDMTSRTYTVMVENYDEEIASYDLSSNLAYCALKHHNAQQVEIRNVEKNTNIRILWRSFGEVWSLAFSHDFTLFASGHEDGTVILWHLNLSKSVDTVESICLSPNAKFIAMASAEGLSPVMSIWSAESGRRLYTMEETVPYRTLISFSPNSELVAAVGFFETPIHVWKVNSGICIRKISIPAHKFATFSAPAISIDGSRVAVMMMEKAVSIWCIKSGECLWWTERPPHLHSSPLAFSQDLQLLAIKFDRTVLQVLHIESGQWMQKLYEKRDRSLQAAQFSHDASIISAVASDDSLLVWRIGSGECIYDGKTTALFVPRSLEPSASQILVEAGILTRNGTPCSSSSLQRFVSSEWGCIYGYGISRDPKWVTWNGNKFFLLPAQARPASFEVSQSTVLIETEARSWVLLRFHGNIDAWERKLEGPGPAENGTKAISPD</sequence>
<proteinExistence type="predicted"/>
<reference evidence="1" key="1">
    <citation type="submission" date="2022-08" db="EMBL/GenBank/DDBJ databases">
        <title>Genome Sequence of Lecanicillium fungicola.</title>
        <authorList>
            <person name="Buettner E."/>
        </authorList>
    </citation>
    <scope>NUCLEOTIDE SEQUENCE</scope>
    <source>
        <strain evidence="1">Babe33</strain>
    </source>
</reference>
<accession>A0ACC1N217</accession>
<evidence type="ECO:0000313" key="2">
    <source>
        <dbReference type="Proteomes" id="UP001143910"/>
    </source>
</evidence>
<dbReference type="EMBL" id="JANJQO010001055">
    <property type="protein sequence ID" value="KAJ2972947.1"/>
    <property type="molecule type" value="Genomic_DNA"/>
</dbReference>
<dbReference type="Proteomes" id="UP001143910">
    <property type="component" value="Unassembled WGS sequence"/>
</dbReference>
<gene>
    <name evidence="1" type="ORF">NQ176_g6867</name>
</gene>
<keyword evidence="2" id="KW-1185">Reference proteome</keyword>
<organism evidence="1 2">
    <name type="scientific">Zarea fungicola</name>
    <dbReference type="NCBI Taxonomy" id="93591"/>
    <lineage>
        <taxon>Eukaryota</taxon>
        <taxon>Fungi</taxon>
        <taxon>Dikarya</taxon>
        <taxon>Ascomycota</taxon>
        <taxon>Pezizomycotina</taxon>
        <taxon>Sordariomycetes</taxon>
        <taxon>Hypocreomycetidae</taxon>
        <taxon>Hypocreales</taxon>
        <taxon>Cordycipitaceae</taxon>
        <taxon>Zarea</taxon>
    </lineage>
</organism>